<sequence>MKITGRVEVDAVTDVRCDVCSCSTRLESGNMEYGMLRANWGYGALHDGQRYEVHLCEACFFATIAYLKQERRTASMFEDNPQSPNDDFGLVARDDYFRDGP</sequence>
<gene>
    <name evidence="2" type="ORF">NOV18_27400</name>
</gene>
<dbReference type="EMBL" id="CP101700">
    <property type="protein sequence ID" value="UUC18912.1"/>
    <property type="molecule type" value="Genomic_DNA"/>
</dbReference>
<dbReference type="RefSeq" id="WP_137137796.1">
    <property type="nucleotide sequence ID" value="NZ_CP101700.1"/>
</dbReference>
<proteinExistence type="predicted"/>
<dbReference type="Proteomes" id="UP001058744">
    <property type="component" value="Chromosome"/>
</dbReference>
<organism evidence="2 3">
    <name type="scientific">Pseudomonas asiatica</name>
    <dbReference type="NCBI Taxonomy" id="2219225"/>
    <lineage>
        <taxon>Bacteria</taxon>
        <taxon>Pseudomonadati</taxon>
        <taxon>Pseudomonadota</taxon>
        <taxon>Gammaproteobacteria</taxon>
        <taxon>Pseudomonadales</taxon>
        <taxon>Pseudomonadaceae</taxon>
        <taxon>Pseudomonas</taxon>
    </lineage>
</organism>
<dbReference type="AlphaFoldDB" id="A0AAJ5LD87"/>
<protein>
    <submittedName>
        <fullName evidence="2">Uncharacterized protein</fullName>
    </submittedName>
</protein>
<feature type="region of interest" description="Disordered" evidence="1">
    <location>
        <begin position="76"/>
        <end position="101"/>
    </location>
</feature>
<evidence type="ECO:0000313" key="2">
    <source>
        <dbReference type="EMBL" id="UUC18912.1"/>
    </source>
</evidence>
<accession>A0AAJ5LD87</accession>
<evidence type="ECO:0000313" key="3">
    <source>
        <dbReference type="Proteomes" id="UP001058744"/>
    </source>
</evidence>
<name>A0AAJ5LD87_9PSED</name>
<reference evidence="2" key="1">
    <citation type="submission" date="2022-07" db="EMBL/GenBank/DDBJ databases">
        <title>Complete genome of MD9.</title>
        <authorList>
            <person name="Cao G."/>
        </authorList>
    </citation>
    <scope>NUCLEOTIDE SEQUENCE</scope>
    <source>
        <strain evidence="2">MD9</strain>
    </source>
</reference>
<feature type="compositionally biased region" description="Basic and acidic residues" evidence="1">
    <location>
        <begin position="92"/>
        <end position="101"/>
    </location>
</feature>
<evidence type="ECO:0000256" key="1">
    <source>
        <dbReference type="SAM" id="MobiDB-lite"/>
    </source>
</evidence>